<accession>A0A444G5G3</accession>
<gene>
    <name evidence="1" type="ORF">B296_00015142</name>
</gene>
<reference evidence="1 2" key="1">
    <citation type="journal article" date="2014" name="Agronomy (Basel)">
        <title>A Draft Genome Sequence for Ensete ventricosum, the Drought-Tolerant Tree Against Hunger.</title>
        <authorList>
            <person name="Harrison J."/>
            <person name="Moore K.A."/>
            <person name="Paszkiewicz K."/>
            <person name="Jones T."/>
            <person name="Grant M."/>
            <person name="Ambacheew D."/>
            <person name="Muzemil S."/>
            <person name="Studholme D.J."/>
        </authorList>
    </citation>
    <scope>NUCLEOTIDE SEQUENCE [LARGE SCALE GENOMIC DNA]</scope>
</reference>
<name>A0A444G5G3_ENSVE</name>
<evidence type="ECO:0000313" key="2">
    <source>
        <dbReference type="Proteomes" id="UP000287651"/>
    </source>
</evidence>
<dbReference type="EMBL" id="AMZH03003249">
    <property type="protein sequence ID" value="RRT72928.1"/>
    <property type="molecule type" value="Genomic_DNA"/>
</dbReference>
<dbReference type="Proteomes" id="UP000287651">
    <property type="component" value="Unassembled WGS sequence"/>
</dbReference>
<sequence length="122" mass="13231">MVMEAIWHSLQVIDSRLQKSAENQIYGSSNMIGFGNAAHEIDDATCLQSSGEVSSTGTMPMEAAVAISRLPDQNLLQAHHTKPDCESQAKLKPHGSSAEESNTRVSLVECLSTSFDSDEEYT</sequence>
<proteinExistence type="predicted"/>
<evidence type="ECO:0000313" key="1">
    <source>
        <dbReference type="EMBL" id="RRT72928.1"/>
    </source>
</evidence>
<organism evidence="1 2">
    <name type="scientific">Ensete ventricosum</name>
    <name type="common">Abyssinian banana</name>
    <name type="synonym">Musa ensete</name>
    <dbReference type="NCBI Taxonomy" id="4639"/>
    <lineage>
        <taxon>Eukaryota</taxon>
        <taxon>Viridiplantae</taxon>
        <taxon>Streptophyta</taxon>
        <taxon>Embryophyta</taxon>
        <taxon>Tracheophyta</taxon>
        <taxon>Spermatophyta</taxon>
        <taxon>Magnoliopsida</taxon>
        <taxon>Liliopsida</taxon>
        <taxon>Zingiberales</taxon>
        <taxon>Musaceae</taxon>
        <taxon>Ensete</taxon>
    </lineage>
</organism>
<comment type="caution">
    <text evidence="1">The sequence shown here is derived from an EMBL/GenBank/DDBJ whole genome shotgun (WGS) entry which is preliminary data.</text>
</comment>
<dbReference type="AlphaFoldDB" id="A0A444G5G3"/>
<protein>
    <submittedName>
        <fullName evidence="1">Uncharacterized protein</fullName>
    </submittedName>
</protein>